<dbReference type="InterPro" id="IPR039538">
    <property type="entry name" value="BetI_C"/>
</dbReference>
<evidence type="ECO:0000256" key="1">
    <source>
        <dbReference type="ARBA" id="ARBA00022491"/>
    </source>
</evidence>
<organism evidence="8 9">
    <name type="scientific">Collimonas arenae</name>
    <dbReference type="NCBI Taxonomy" id="279058"/>
    <lineage>
        <taxon>Bacteria</taxon>
        <taxon>Pseudomonadati</taxon>
        <taxon>Pseudomonadota</taxon>
        <taxon>Betaproteobacteria</taxon>
        <taxon>Burkholderiales</taxon>
        <taxon>Oxalobacteraceae</taxon>
        <taxon>Collimonas</taxon>
    </lineage>
</organism>
<dbReference type="GO" id="GO:0000976">
    <property type="term" value="F:transcription cis-regulatory region binding"/>
    <property type="evidence" value="ECO:0007669"/>
    <property type="project" value="TreeGrafter"/>
</dbReference>
<proteinExistence type="predicted"/>
<dbReference type="SUPFAM" id="SSF46689">
    <property type="entry name" value="Homeodomain-like"/>
    <property type="match status" value="1"/>
</dbReference>
<dbReference type="Gene3D" id="1.10.10.60">
    <property type="entry name" value="Homeodomain-like"/>
    <property type="match status" value="1"/>
</dbReference>
<dbReference type="PATRIC" id="fig|279058.17.peg.1365"/>
<name>A0A127PMZ5_9BURK</name>
<feature type="domain" description="HTH tetR-type" evidence="7">
    <location>
        <begin position="17"/>
        <end position="77"/>
    </location>
</feature>
<dbReference type="AlphaFoldDB" id="A0A127PMZ5"/>
<dbReference type="Pfam" id="PF13977">
    <property type="entry name" value="TetR_C_6"/>
    <property type="match status" value="1"/>
</dbReference>
<evidence type="ECO:0000313" key="8">
    <source>
        <dbReference type="EMBL" id="AMP09067.1"/>
    </source>
</evidence>
<evidence type="ECO:0000256" key="6">
    <source>
        <dbReference type="SAM" id="MobiDB-lite"/>
    </source>
</evidence>
<dbReference type="PRINTS" id="PR00455">
    <property type="entry name" value="HTHTETR"/>
</dbReference>
<feature type="region of interest" description="Disordered" evidence="6">
    <location>
        <begin position="212"/>
        <end position="241"/>
    </location>
</feature>
<dbReference type="Pfam" id="PF00440">
    <property type="entry name" value="TetR_N"/>
    <property type="match status" value="1"/>
</dbReference>
<dbReference type="PROSITE" id="PS01081">
    <property type="entry name" value="HTH_TETR_1"/>
    <property type="match status" value="1"/>
</dbReference>
<evidence type="ECO:0000256" key="2">
    <source>
        <dbReference type="ARBA" id="ARBA00023015"/>
    </source>
</evidence>
<gene>
    <name evidence="8" type="ORF">CAter282_1276</name>
</gene>
<keyword evidence="3 5" id="KW-0238">DNA-binding</keyword>
<dbReference type="InterPro" id="IPR050109">
    <property type="entry name" value="HTH-type_TetR-like_transc_reg"/>
</dbReference>
<dbReference type="PANTHER" id="PTHR30055">
    <property type="entry name" value="HTH-TYPE TRANSCRIPTIONAL REGULATOR RUTR"/>
    <property type="match status" value="1"/>
</dbReference>
<dbReference type="PANTHER" id="PTHR30055:SF234">
    <property type="entry name" value="HTH-TYPE TRANSCRIPTIONAL REGULATOR BETI"/>
    <property type="match status" value="1"/>
</dbReference>
<evidence type="ECO:0000259" key="7">
    <source>
        <dbReference type="PROSITE" id="PS50977"/>
    </source>
</evidence>
<keyword evidence="2" id="KW-0805">Transcription regulation</keyword>
<dbReference type="InterPro" id="IPR023772">
    <property type="entry name" value="DNA-bd_HTH_TetR-type_CS"/>
</dbReference>
<dbReference type="Gene3D" id="1.10.357.10">
    <property type="entry name" value="Tetracycline Repressor, domain 2"/>
    <property type="match status" value="1"/>
</dbReference>
<dbReference type="OrthoDB" id="9816320at2"/>
<dbReference type="RefSeq" id="WP_082797808.1">
    <property type="nucleotide sequence ID" value="NZ_CP013233.1"/>
</dbReference>
<dbReference type="PROSITE" id="PS50977">
    <property type="entry name" value="HTH_TETR_2"/>
    <property type="match status" value="1"/>
</dbReference>
<feature type="DNA-binding region" description="H-T-H motif" evidence="5">
    <location>
        <begin position="40"/>
        <end position="59"/>
    </location>
</feature>
<dbReference type="EMBL" id="CP013235">
    <property type="protein sequence ID" value="AMP09067.1"/>
    <property type="molecule type" value="Genomic_DNA"/>
</dbReference>
<dbReference type="Proteomes" id="UP000071778">
    <property type="component" value="Chromosome"/>
</dbReference>
<protein>
    <submittedName>
        <fullName evidence="8">Bacterial regulatory s, tetR family protein</fullName>
    </submittedName>
</protein>
<keyword evidence="4" id="KW-0804">Transcription</keyword>
<dbReference type="GO" id="GO:0003700">
    <property type="term" value="F:DNA-binding transcription factor activity"/>
    <property type="evidence" value="ECO:0007669"/>
    <property type="project" value="TreeGrafter"/>
</dbReference>
<dbReference type="SUPFAM" id="SSF48498">
    <property type="entry name" value="Tetracyclin repressor-like, C-terminal domain"/>
    <property type="match status" value="1"/>
</dbReference>
<dbReference type="InterPro" id="IPR009057">
    <property type="entry name" value="Homeodomain-like_sf"/>
</dbReference>
<evidence type="ECO:0000313" key="9">
    <source>
        <dbReference type="Proteomes" id="UP000071778"/>
    </source>
</evidence>
<evidence type="ECO:0000256" key="4">
    <source>
        <dbReference type="ARBA" id="ARBA00023163"/>
    </source>
</evidence>
<sequence length="268" mass="29279">MAIRKSKTPQSPTQRADQKRVDILKSAAKCFRKTGFHQTSMQEICTEVGLGPGAVYRYFTSKDAIIAAMAEDERRQARTMLTEFHDTDDLPQALSAITRAFAARYAAISDAGLMTEIYAEGLRNKRVGAVIKTAETEWVDGLAEMLSTAQERGQINPSLDAQQAALLLTAMWDGLVIRQAYTQALPAEMLELFDDMLKRWLSAASAPANLKRAKPAPAAAPSPVATPAPKAKPKAKPVEPEPELALALPVVDNMTPQVEMDLRQMSLI</sequence>
<dbReference type="InterPro" id="IPR001647">
    <property type="entry name" value="HTH_TetR"/>
</dbReference>
<reference evidence="8 9" key="1">
    <citation type="submission" date="2015-11" db="EMBL/GenBank/DDBJ databases">
        <title>Exploring the genomic traits of fungus-feeding bacterial genus Collimonas.</title>
        <authorList>
            <person name="Song C."/>
            <person name="Schmidt R."/>
            <person name="de Jager V."/>
            <person name="Krzyzanowska D."/>
            <person name="Jongedijk E."/>
            <person name="Cankar K."/>
            <person name="Beekwilder J."/>
            <person name="van Veen A."/>
            <person name="de Boer W."/>
            <person name="van Veen J.A."/>
            <person name="Garbeva P."/>
        </authorList>
    </citation>
    <scope>NUCLEOTIDE SEQUENCE [LARGE SCALE GENOMIC DNA]</scope>
    <source>
        <strain evidence="8 9">Ter282</strain>
    </source>
</reference>
<accession>A0A127PMZ5</accession>
<evidence type="ECO:0000256" key="3">
    <source>
        <dbReference type="ARBA" id="ARBA00023125"/>
    </source>
</evidence>
<keyword evidence="1" id="KW-0678">Repressor</keyword>
<dbReference type="InterPro" id="IPR036271">
    <property type="entry name" value="Tet_transcr_reg_TetR-rel_C_sf"/>
</dbReference>
<keyword evidence="9" id="KW-1185">Reference proteome</keyword>
<evidence type="ECO:0000256" key="5">
    <source>
        <dbReference type="PROSITE-ProRule" id="PRU00335"/>
    </source>
</evidence>